<dbReference type="Pfam" id="PF12937">
    <property type="entry name" value="F-box-like"/>
    <property type="match status" value="1"/>
</dbReference>
<dbReference type="AlphaFoldDB" id="A0AAN9YAY5"/>
<dbReference type="InterPro" id="IPR032675">
    <property type="entry name" value="LRR_dom_sf"/>
</dbReference>
<gene>
    <name evidence="2" type="ORF">V9T40_005975</name>
</gene>
<dbReference type="SUPFAM" id="SSF81383">
    <property type="entry name" value="F-box domain"/>
    <property type="match status" value="1"/>
</dbReference>
<name>A0AAN9YAY5_9HEMI</name>
<dbReference type="Gene3D" id="3.80.10.10">
    <property type="entry name" value="Ribonuclease Inhibitor"/>
    <property type="match status" value="1"/>
</dbReference>
<evidence type="ECO:0000313" key="3">
    <source>
        <dbReference type="Proteomes" id="UP001367676"/>
    </source>
</evidence>
<dbReference type="SMART" id="SM00256">
    <property type="entry name" value="FBOX"/>
    <property type="match status" value="1"/>
</dbReference>
<evidence type="ECO:0000259" key="1">
    <source>
        <dbReference type="PROSITE" id="PS50181"/>
    </source>
</evidence>
<feature type="domain" description="F-box" evidence="1">
    <location>
        <begin position="21"/>
        <end position="66"/>
    </location>
</feature>
<dbReference type="Gene3D" id="1.20.1280.50">
    <property type="match status" value="1"/>
</dbReference>
<evidence type="ECO:0000313" key="2">
    <source>
        <dbReference type="EMBL" id="KAK7604789.1"/>
    </source>
</evidence>
<proteinExistence type="predicted"/>
<comment type="caution">
    <text evidence="2">The sequence shown here is derived from an EMBL/GenBank/DDBJ whole genome shotgun (WGS) entry which is preliminary data.</text>
</comment>
<protein>
    <recommendedName>
        <fullName evidence="1">F-box domain-containing protein</fullName>
    </recommendedName>
</protein>
<dbReference type="EMBL" id="JBBCAQ010000003">
    <property type="protein sequence ID" value="KAK7604789.1"/>
    <property type="molecule type" value="Genomic_DNA"/>
</dbReference>
<accession>A0AAN9YAY5</accession>
<reference evidence="2 3" key="1">
    <citation type="submission" date="2024-03" db="EMBL/GenBank/DDBJ databases">
        <title>Adaptation during the transition from Ophiocordyceps entomopathogen to insect associate is accompanied by gene loss and intensified selection.</title>
        <authorList>
            <person name="Ward C.M."/>
            <person name="Onetto C.A."/>
            <person name="Borneman A.R."/>
        </authorList>
    </citation>
    <scope>NUCLEOTIDE SEQUENCE [LARGE SCALE GENOMIC DNA]</scope>
    <source>
        <strain evidence="2">AWRI1</strain>
        <tissue evidence="2">Single Adult Female</tissue>
    </source>
</reference>
<dbReference type="Proteomes" id="UP001367676">
    <property type="component" value="Unassembled WGS sequence"/>
</dbReference>
<sequence length="678" mass="79353">MSVPLKSRLSEFEKMIDAAEVRELPTLPEEVWYKVFNYLTLDDRKSVRLLCHRFYEACNRIHFQKNEEIIFYGNINTNAAIQSFSTSKRKVWNIKLYQVHLEDTRILEFFQKQGGNINSLAFNFCELAPRIFKNIIECCSNLQEVLLIFDSATVREYCRHLFDDFRVLKNSGIICDSVENFTLKVPEATSRLDNLYLTNGDFLCIFDVFPNINSLHLTVEINRDFESSDVELVPPALNLNSTLSFPCVYNQLLDMRQQLEKLHLHFTYSCDSTLGQFLSIRALDRIASIEMVRLVVLSLNSIAYPAYPFLNLKNLTHFDCTRSVSFLNDNSDLVQRLLIGATELRTLTLRTSYFTMNRQCFETLVNSRLTDFNIYPQFRRQHTRYDCVDVVGGSITFSGRSADFSVMEELRNHTLKRLNVSTHDHKMILLFCTCFQNLENLILENVRKNILLQVLEIQTKFRCLLLHNCDSYPREEFSRVDSFVLDRWWRRSPLLDCNFSNLTHLHIVEHRSLSLSKFMFSTRTFSFHQLKSLRIEIPNNRGSGDDIDPQVTPNLTQVWMFIQEKLTQLESLDIRSGGTTTFQQWLALFSALPKLRYFVISAHSSTLFFDAQHEYCFQSHPSLRSICILRPLSTYWGEHFNGHAYYFRDVISKSIVKRDISSTHFSAEDHQYIPAFYI</sequence>
<organism evidence="2 3">
    <name type="scientific">Parthenolecanium corni</name>
    <dbReference type="NCBI Taxonomy" id="536013"/>
    <lineage>
        <taxon>Eukaryota</taxon>
        <taxon>Metazoa</taxon>
        <taxon>Ecdysozoa</taxon>
        <taxon>Arthropoda</taxon>
        <taxon>Hexapoda</taxon>
        <taxon>Insecta</taxon>
        <taxon>Pterygota</taxon>
        <taxon>Neoptera</taxon>
        <taxon>Paraneoptera</taxon>
        <taxon>Hemiptera</taxon>
        <taxon>Sternorrhyncha</taxon>
        <taxon>Coccoidea</taxon>
        <taxon>Coccidae</taxon>
        <taxon>Parthenolecanium</taxon>
    </lineage>
</organism>
<dbReference type="PROSITE" id="PS50181">
    <property type="entry name" value="FBOX"/>
    <property type="match status" value="1"/>
</dbReference>
<dbReference type="InterPro" id="IPR001810">
    <property type="entry name" value="F-box_dom"/>
</dbReference>
<dbReference type="InterPro" id="IPR036047">
    <property type="entry name" value="F-box-like_dom_sf"/>
</dbReference>
<keyword evidence="3" id="KW-1185">Reference proteome</keyword>